<accession>A0ACA9S8K3</accession>
<name>A0ACA9S8K3_9GLOM</name>
<comment type="caution">
    <text evidence="1">The sequence shown here is derived from an EMBL/GenBank/DDBJ whole genome shotgun (WGS) entry which is preliminary data.</text>
</comment>
<feature type="non-terminal residue" evidence="1">
    <location>
        <position position="1"/>
    </location>
</feature>
<reference evidence="1" key="1">
    <citation type="submission" date="2021-06" db="EMBL/GenBank/DDBJ databases">
        <authorList>
            <person name="Kallberg Y."/>
            <person name="Tangrot J."/>
            <person name="Rosling A."/>
        </authorList>
    </citation>
    <scope>NUCLEOTIDE SEQUENCE</scope>
    <source>
        <strain evidence="1">MA461A</strain>
    </source>
</reference>
<organism evidence="1 2">
    <name type="scientific">Racocetra persica</name>
    <dbReference type="NCBI Taxonomy" id="160502"/>
    <lineage>
        <taxon>Eukaryota</taxon>
        <taxon>Fungi</taxon>
        <taxon>Fungi incertae sedis</taxon>
        <taxon>Mucoromycota</taxon>
        <taxon>Glomeromycotina</taxon>
        <taxon>Glomeromycetes</taxon>
        <taxon>Diversisporales</taxon>
        <taxon>Gigasporaceae</taxon>
        <taxon>Racocetra</taxon>
    </lineage>
</organism>
<evidence type="ECO:0000313" key="1">
    <source>
        <dbReference type="EMBL" id="CAG8827277.1"/>
    </source>
</evidence>
<gene>
    <name evidence="1" type="ORF">RPERSI_LOCUS26943</name>
</gene>
<protein>
    <submittedName>
        <fullName evidence="1">25172_t:CDS:1</fullName>
    </submittedName>
</protein>
<dbReference type="EMBL" id="CAJVQC010093542">
    <property type="protein sequence ID" value="CAG8827277.1"/>
    <property type="molecule type" value="Genomic_DNA"/>
</dbReference>
<sequence length="88" mass="10212">KIEEKYKTILSPEDKNMLIKIKRATLTYAKNLAYVNLPMSKAAFDNLFINMLTQRFLDKNKLKMDTGNICSWASSQRQNNSHSITLRT</sequence>
<evidence type="ECO:0000313" key="2">
    <source>
        <dbReference type="Proteomes" id="UP000789920"/>
    </source>
</evidence>
<dbReference type="Proteomes" id="UP000789920">
    <property type="component" value="Unassembled WGS sequence"/>
</dbReference>
<keyword evidence="2" id="KW-1185">Reference proteome</keyword>
<proteinExistence type="predicted"/>